<dbReference type="EC" id="6.3.5.3" evidence="8"/>
<dbReference type="OrthoDB" id="9804441at2"/>
<accession>B2KCF1</accession>
<gene>
    <name evidence="8" type="ordered locus">Emin_0517</name>
</gene>
<evidence type="ECO:0000313" key="9">
    <source>
        <dbReference type="Proteomes" id="UP000001029"/>
    </source>
</evidence>
<dbReference type="InterPro" id="IPR010075">
    <property type="entry name" value="PRibForGlyAmidine_synth_PurQ"/>
</dbReference>
<dbReference type="RefSeq" id="WP_012414687.1">
    <property type="nucleotide sequence ID" value="NC_010644.1"/>
</dbReference>
<evidence type="ECO:0000256" key="3">
    <source>
        <dbReference type="ARBA" id="ARBA00022741"/>
    </source>
</evidence>
<evidence type="ECO:0000256" key="1">
    <source>
        <dbReference type="ARBA" id="ARBA00022490"/>
    </source>
</evidence>
<keyword evidence="9" id="KW-1185">Reference proteome</keyword>
<dbReference type="GO" id="GO:0004642">
    <property type="term" value="F:phosphoribosylformylglycinamidine synthase activity"/>
    <property type="evidence" value="ECO:0007669"/>
    <property type="project" value="UniProtKB-EC"/>
</dbReference>
<dbReference type="PANTHER" id="PTHR47552:SF1">
    <property type="entry name" value="PHOSPHORIBOSYLFORMYLGLYCINAMIDINE SYNTHASE SUBUNIT PURQ"/>
    <property type="match status" value="1"/>
</dbReference>
<evidence type="ECO:0000313" key="8">
    <source>
        <dbReference type="EMBL" id="ACC98072.1"/>
    </source>
</evidence>
<dbReference type="Gene3D" id="3.40.50.880">
    <property type="match status" value="1"/>
</dbReference>
<dbReference type="PIRSF" id="PIRSF001586">
    <property type="entry name" value="FGAM_synth_I"/>
    <property type="match status" value="1"/>
</dbReference>
<dbReference type="Pfam" id="PF13507">
    <property type="entry name" value="GATase_5"/>
    <property type="match status" value="1"/>
</dbReference>
<dbReference type="NCBIfam" id="TIGR01737">
    <property type="entry name" value="FGAM_synth_I"/>
    <property type="match status" value="1"/>
</dbReference>
<dbReference type="SUPFAM" id="SSF52317">
    <property type="entry name" value="Class I glutamine amidotransferase-like"/>
    <property type="match status" value="1"/>
</dbReference>
<dbReference type="GO" id="GO:0016787">
    <property type="term" value="F:hydrolase activity"/>
    <property type="evidence" value="ECO:0007669"/>
    <property type="project" value="UniProtKB-KW"/>
</dbReference>
<dbReference type="SMART" id="SM01211">
    <property type="entry name" value="GATase_5"/>
    <property type="match status" value="1"/>
</dbReference>
<dbReference type="AlphaFoldDB" id="B2KCF1"/>
<organism evidence="8 9">
    <name type="scientific">Elusimicrobium minutum (strain Pei191)</name>
    <dbReference type="NCBI Taxonomy" id="445932"/>
    <lineage>
        <taxon>Bacteria</taxon>
        <taxon>Pseudomonadati</taxon>
        <taxon>Elusimicrobiota</taxon>
        <taxon>Elusimicrobia</taxon>
        <taxon>Elusimicrobiales</taxon>
        <taxon>Elusimicrobiaceae</taxon>
        <taxon>Elusimicrobium</taxon>
    </lineage>
</organism>
<evidence type="ECO:0000256" key="6">
    <source>
        <dbReference type="ARBA" id="ARBA00022840"/>
    </source>
</evidence>
<keyword evidence="4" id="KW-0658">Purine biosynthesis</keyword>
<keyword evidence="2 8" id="KW-0436">Ligase</keyword>
<dbReference type="PROSITE" id="PS51273">
    <property type="entry name" value="GATASE_TYPE_1"/>
    <property type="match status" value="1"/>
</dbReference>
<evidence type="ECO:0000256" key="7">
    <source>
        <dbReference type="ARBA" id="ARBA00022962"/>
    </source>
</evidence>
<name>B2KCF1_ELUMP</name>
<keyword evidence="7" id="KW-0315">Glutamine amidotransferase</keyword>
<keyword evidence="1" id="KW-0963">Cytoplasm</keyword>
<sequence>MKKKAKAIVVRTAGINCDIESVNALKMVGVQTDLAHTNEIVSGKVKLTNCDILVFPGGFSYGDDIAGGKIWSVHMSKVFKDISTVIDSGRPVMGICNGFQVLTKLGFLPTNKEHKQVASLTFNDSGVFIDKWVKLKVNKSSPCIFTKGLDDVIELPIAHGEGKIIIDDKKVLQNIVAANAVALTYEDNPNGSVLDIAGLCNDKGNCFGLMPHPERYAEPFHHPAWTRKEMRDAKAAGLMIFKNAVKYL</sequence>
<dbReference type="InterPro" id="IPR029062">
    <property type="entry name" value="Class_I_gatase-like"/>
</dbReference>
<dbReference type="KEGG" id="emi:Emin_0517"/>
<protein>
    <submittedName>
        <fullName evidence="8">Phosphoribosylformylglycinamidine synthase</fullName>
        <ecNumber evidence="8">6.3.5.3</ecNumber>
    </submittedName>
</protein>
<dbReference type="EMBL" id="CP001055">
    <property type="protein sequence ID" value="ACC98072.1"/>
    <property type="molecule type" value="Genomic_DNA"/>
</dbReference>
<dbReference type="GO" id="GO:0005524">
    <property type="term" value="F:ATP binding"/>
    <property type="evidence" value="ECO:0007669"/>
    <property type="project" value="UniProtKB-KW"/>
</dbReference>
<keyword evidence="3" id="KW-0547">Nucleotide-binding</keyword>
<dbReference type="HOGENOM" id="CLU_001031_3_0_0"/>
<evidence type="ECO:0000256" key="5">
    <source>
        <dbReference type="ARBA" id="ARBA00022801"/>
    </source>
</evidence>
<proteinExistence type="predicted"/>
<evidence type="ECO:0000256" key="4">
    <source>
        <dbReference type="ARBA" id="ARBA00022755"/>
    </source>
</evidence>
<dbReference type="PANTHER" id="PTHR47552">
    <property type="entry name" value="PHOSPHORIBOSYLFORMYLGLYCINAMIDINE SYNTHASE SUBUNIT PURQ"/>
    <property type="match status" value="1"/>
</dbReference>
<dbReference type="Proteomes" id="UP000001029">
    <property type="component" value="Chromosome"/>
</dbReference>
<dbReference type="STRING" id="445932.Emin_0517"/>
<keyword evidence="5" id="KW-0378">Hydrolase</keyword>
<keyword evidence="6" id="KW-0067">ATP-binding</keyword>
<dbReference type="GO" id="GO:0006189">
    <property type="term" value="P:'de novo' IMP biosynthetic process"/>
    <property type="evidence" value="ECO:0007669"/>
    <property type="project" value="InterPro"/>
</dbReference>
<reference evidence="8 9" key="1">
    <citation type="journal article" date="2009" name="Appl. Environ. Microbiol.">
        <title>Genomic analysis of 'Elusimicrobium minutum,' the first cultivated representative of the phylum 'Elusimicrobia' (formerly termite group 1).</title>
        <authorList>
            <person name="Herlemann D.P.R."/>
            <person name="Geissinger O."/>
            <person name="Ikeda-Ohtsubo W."/>
            <person name="Kunin V."/>
            <person name="Sun H."/>
            <person name="Lapidus A."/>
            <person name="Hugenholtz P."/>
            <person name="Brune A."/>
        </authorList>
    </citation>
    <scope>NUCLEOTIDE SEQUENCE [LARGE SCALE GENOMIC DNA]</scope>
    <source>
        <strain evidence="8 9">Pei191</strain>
    </source>
</reference>
<evidence type="ECO:0000256" key="2">
    <source>
        <dbReference type="ARBA" id="ARBA00022598"/>
    </source>
</evidence>